<dbReference type="Pfam" id="PF00501">
    <property type="entry name" value="AMP-binding"/>
    <property type="match status" value="1"/>
</dbReference>
<dbReference type="NCBIfam" id="NF004837">
    <property type="entry name" value="PRK06187.1"/>
    <property type="match status" value="1"/>
</dbReference>
<comment type="similarity">
    <text evidence="1">Belongs to the ATP-dependent AMP-binding enzyme family.</text>
</comment>
<dbReference type="SUPFAM" id="SSF56801">
    <property type="entry name" value="Acetyl-CoA synthetase-like"/>
    <property type="match status" value="1"/>
</dbReference>
<dbReference type="Gene3D" id="3.30.300.30">
    <property type="match status" value="1"/>
</dbReference>
<dbReference type="GO" id="GO:0016405">
    <property type="term" value="F:CoA-ligase activity"/>
    <property type="evidence" value="ECO:0007669"/>
    <property type="project" value="TreeGrafter"/>
</dbReference>
<dbReference type="PROSITE" id="PS00455">
    <property type="entry name" value="AMP_BINDING"/>
    <property type="match status" value="1"/>
</dbReference>
<dbReference type="STRING" id="1385514.N782_09985"/>
<dbReference type="InterPro" id="IPR045851">
    <property type="entry name" value="AMP-bd_C_sf"/>
</dbReference>
<evidence type="ECO:0000259" key="3">
    <source>
        <dbReference type="Pfam" id="PF00501"/>
    </source>
</evidence>
<keyword evidence="6" id="KW-1185">Reference proteome</keyword>
<name>A0A0A2TES5_9BACI</name>
<sequence length="511" mass="57012">MNISEVLAMQARRHPMHEAIVSNGERITYQEWDETVNRFASGLATEGIERGDKVVLHMPNVKEFLFTYFAVQRLGAVIVPINAKLAQDEIEYIIEHSDAKAFITHELLFNQVSGIARTNILCIKTGAALHGWYAFQDILNQGREQAIVSPLQEDDEAAILYTSGTTGRPKGVVFTNRNILTVATMICIEMTMSKNSRVLHMMPLSHSAPLHLFLVSATYVGATHVLAPTFTPDLLLDLVSTEKTTHFFGAPVAYLMTAKHPSIQEYDLSSMEYWVYGGAPLGTNEVEFVKQQFKTDRLTCVYGLTEAGPNGTLLLPEEHDAKAGSIGQRPALNCEVAIVDENGDYVPYGQVGEIVLRGEGNMKGYYKDEEKTLATFKDGWLYTGDMGKRDEDGFIWVIDRKKDVIISGGVNIFPKEIEEVLSTHPAIAEVAVIGVPHPDWGETVKAFVVVENDHEFDSLEQDCKRFLEGKVANFKIPRIYHQLDALPRNATGKLLKQQLRQTQQSPEGEIR</sequence>
<dbReference type="PANTHER" id="PTHR24096">
    <property type="entry name" value="LONG-CHAIN-FATTY-ACID--COA LIGASE"/>
    <property type="match status" value="1"/>
</dbReference>
<dbReference type="eggNOG" id="COG0318">
    <property type="taxonomic scope" value="Bacteria"/>
</dbReference>
<dbReference type="InterPro" id="IPR020845">
    <property type="entry name" value="AMP-binding_CS"/>
</dbReference>
<feature type="domain" description="AMP-dependent synthetase/ligase" evidence="3">
    <location>
        <begin position="9"/>
        <end position="366"/>
    </location>
</feature>
<feature type="domain" description="AMP-binding enzyme C-terminal" evidence="4">
    <location>
        <begin position="416"/>
        <end position="493"/>
    </location>
</feature>
<evidence type="ECO:0000256" key="2">
    <source>
        <dbReference type="ARBA" id="ARBA00022598"/>
    </source>
</evidence>
<dbReference type="Gene3D" id="3.40.50.12780">
    <property type="entry name" value="N-terminal domain of ligase-like"/>
    <property type="match status" value="1"/>
</dbReference>
<reference evidence="5 6" key="1">
    <citation type="journal article" date="2015" name="Stand. Genomic Sci.">
        <title>High quality draft genome sequence of the moderately halophilic bacterium Pontibacillus yanchengensis Y32(T) and comparison among Pontibacillus genomes.</title>
        <authorList>
            <person name="Huang J."/>
            <person name="Qiao Z.X."/>
            <person name="Tang J.W."/>
            <person name="Wang G."/>
        </authorList>
    </citation>
    <scope>NUCLEOTIDE SEQUENCE [LARGE SCALE GENOMIC DNA]</scope>
    <source>
        <strain evidence="5 6">Y32</strain>
    </source>
</reference>
<dbReference type="Pfam" id="PF13193">
    <property type="entry name" value="AMP-binding_C"/>
    <property type="match status" value="1"/>
</dbReference>
<dbReference type="Proteomes" id="UP000030147">
    <property type="component" value="Unassembled WGS sequence"/>
</dbReference>
<keyword evidence="2 5" id="KW-0436">Ligase</keyword>
<dbReference type="OrthoDB" id="9765680at2"/>
<proteinExistence type="inferred from homology"/>
<evidence type="ECO:0000256" key="1">
    <source>
        <dbReference type="ARBA" id="ARBA00006432"/>
    </source>
</evidence>
<dbReference type="FunFam" id="3.30.300.30:FF:000008">
    <property type="entry name" value="2,3-dihydroxybenzoate-AMP ligase"/>
    <property type="match status" value="1"/>
</dbReference>
<dbReference type="InterPro" id="IPR025110">
    <property type="entry name" value="AMP-bd_C"/>
</dbReference>
<gene>
    <name evidence="5" type="ORF">N782_09985</name>
</gene>
<comment type="caution">
    <text evidence="5">The sequence shown here is derived from an EMBL/GenBank/DDBJ whole genome shotgun (WGS) entry which is preliminary data.</text>
</comment>
<protein>
    <submittedName>
        <fullName evidence="5">O-succinylbenzoate--CoA ligase</fullName>
    </submittedName>
</protein>
<evidence type="ECO:0000313" key="6">
    <source>
        <dbReference type="Proteomes" id="UP000030147"/>
    </source>
</evidence>
<organism evidence="5 6">
    <name type="scientific">Pontibacillus yanchengensis Y32</name>
    <dbReference type="NCBI Taxonomy" id="1385514"/>
    <lineage>
        <taxon>Bacteria</taxon>
        <taxon>Bacillati</taxon>
        <taxon>Bacillota</taxon>
        <taxon>Bacilli</taxon>
        <taxon>Bacillales</taxon>
        <taxon>Bacillaceae</taxon>
        <taxon>Pontibacillus</taxon>
    </lineage>
</organism>
<dbReference type="AlphaFoldDB" id="A0A0A2TES5"/>
<accession>A0A0A2TES5</accession>
<evidence type="ECO:0000259" key="4">
    <source>
        <dbReference type="Pfam" id="PF13193"/>
    </source>
</evidence>
<dbReference type="RefSeq" id="WP_036818895.1">
    <property type="nucleotide sequence ID" value="NZ_AVBF01000021.1"/>
</dbReference>
<dbReference type="InterPro" id="IPR000873">
    <property type="entry name" value="AMP-dep_synth/lig_dom"/>
</dbReference>
<evidence type="ECO:0000313" key="5">
    <source>
        <dbReference type="EMBL" id="KGP72903.1"/>
    </source>
</evidence>
<dbReference type="InterPro" id="IPR042099">
    <property type="entry name" value="ANL_N_sf"/>
</dbReference>
<dbReference type="PANTHER" id="PTHR24096:SF267">
    <property type="entry name" value="MALONATE--COA LIGASE ACSF3, MITOCHONDRIAL"/>
    <property type="match status" value="1"/>
</dbReference>
<dbReference type="EMBL" id="AVBF01000021">
    <property type="protein sequence ID" value="KGP72903.1"/>
    <property type="molecule type" value="Genomic_DNA"/>
</dbReference>